<proteinExistence type="predicted"/>
<evidence type="ECO:0000313" key="1">
    <source>
        <dbReference type="EMBL" id="KEH39295.1"/>
    </source>
</evidence>
<keyword evidence="3" id="KW-1185">Reference proteome</keyword>
<sequence length="57" mass="6542">MEEEMENGYLEIGWDTKKMKRLVLSLEWGPQNCAEAVRPFLITHKAVPTFGLAVPHE</sequence>
<name>A0A072VMD5_MEDTR</name>
<evidence type="ECO:0000313" key="2">
    <source>
        <dbReference type="EnsemblPlants" id="KEH39295"/>
    </source>
</evidence>
<dbReference type="EMBL" id="CM001218">
    <property type="protein sequence ID" value="KEH39295.1"/>
    <property type="molecule type" value="Genomic_DNA"/>
</dbReference>
<reference evidence="1 3" key="2">
    <citation type="journal article" date="2014" name="BMC Genomics">
        <title>An improved genome release (version Mt4.0) for the model legume Medicago truncatula.</title>
        <authorList>
            <person name="Tang H."/>
            <person name="Krishnakumar V."/>
            <person name="Bidwell S."/>
            <person name="Rosen B."/>
            <person name="Chan A."/>
            <person name="Zhou S."/>
            <person name="Gentzbittel L."/>
            <person name="Childs K.L."/>
            <person name="Yandell M."/>
            <person name="Gundlach H."/>
            <person name="Mayer K.F."/>
            <person name="Schwartz D.C."/>
            <person name="Town C.D."/>
        </authorList>
    </citation>
    <scope>GENOME REANNOTATION</scope>
    <source>
        <strain evidence="1">A17</strain>
        <strain evidence="2 3">cv. Jemalong A17</strain>
    </source>
</reference>
<protein>
    <submittedName>
        <fullName evidence="1 2">Uncharacterized protein</fullName>
    </submittedName>
</protein>
<accession>A0A072VMD5</accession>
<evidence type="ECO:0000313" key="3">
    <source>
        <dbReference type="Proteomes" id="UP000002051"/>
    </source>
</evidence>
<reference evidence="1 3" key="1">
    <citation type="journal article" date="2011" name="Nature">
        <title>The Medicago genome provides insight into the evolution of rhizobial symbioses.</title>
        <authorList>
            <person name="Young N.D."/>
            <person name="Debelle F."/>
            <person name="Oldroyd G.E."/>
            <person name="Geurts R."/>
            <person name="Cannon S.B."/>
            <person name="Udvardi M.K."/>
            <person name="Benedito V.A."/>
            <person name="Mayer K.F."/>
            <person name="Gouzy J."/>
            <person name="Schoof H."/>
            <person name="Van de Peer Y."/>
            <person name="Proost S."/>
            <person name="Cook D.R."/>
            <person name="Meyers B.C."/>
            <person name="Spannagl M."/>
            <person name="Cheung F."/>
            <person name="De Mita S."/>
            <person name="Krishnakumar V."/>
            <person name="Gundlach H."/>
            <person name="Zhou S."/>
            <person name="Mudge J."/>
            <person name="Bharti A.K."/>
            <person name="Murray J.D."/>
            <person name="Naoumkina M.A."/>
            <person name="Rosen B."/>
            <person name="Silverstein K.A."/>
            <person name="Tang H."/>
            <person name="Rombauts S."/>
            <person name="Zhao P.X."/>
            <person name="Zhou P."/>
            <person name="Barbe V."/>
            <person name="Bardou P."/>
            <person name="Bechner M."/>
            <person name="Bellec A."/>
            <person name="Berger A."/>
            <person name="Berges H."/>
            <person name="Bidwell S."/>
            <person name="Bisseling T."/>
            <person name="Choisne N."/>
            <person name="Couloux A."/>
            <person name="Denny R."/>
            <person name="Deshpande S."/>
            <person name="Dai X."/>
            <person name="Doyle J.J."/>
            <person name="Dudez A.M."/>
            <person name="Farmer A.D."/>
            <person name="Fouteau S."/>
            <person name="Franken C."/>
            <person name="Gibelin C."/>
            <person name="Gish J."/>
            <person name="Goldstein S."/>
            <person name="Gonzalez A.J."/>
            <person name="Green P.J."/>
            <person name="Hallab A."/>
            <person name="Hartog M."/>
            <person name="Hua A."/>
            <person name="Humphray S.J."/>
            <person name="Jeong D.H."/>
            <person name="Jing Y."/>
            <person name="Jocker A."/>
            <person name="Kenton S.M."/>
            <person name="Kim D.J."/>
            <person name="Klee K."/>
            <person name="Lai H."/>
            <person name="Lang C."/>
            <person name="Lin S."/>
            <person name="Macmil S.L."/>
            <person name="Magdelenat G."/>
            <person name="Matthews L."/>
            <person name="McCorrison J."/>
            <person name="Monaghan E.L."/>
            <person name="Mun J.H."/>
            <person name="Najar F.Z."/>
            <person name="Nicholson C."/>
            <person name="Noirot C."/>
            <person name="O'Bleness M."/>
            <person name="Paule C.R."/>
            <person name="Poulain J."/>
            <person name="Prion F."/>
            <person name="Qin B."/>
            <person name="Qu C."/>
            <person name="Retzel E.F."/>
            <person name="Riddle C."/>
            <person name="Sallet E."/>
            <person name="Samain S."/>
            <person name="Samson N."/>
            <person name="Sanders I."/>
            <person name="Saurat O."/>
            <person name="Scarpelli C."/>
            <person name="Schiex T."/>
            <person name="Segurens B."/>
            <person name="Severin A.J."/>
            <person name="Sherrier D.J."/>
            <person name="Shi R."/>
            <person name="Sims S."/>
            <person name="Singer S.R."/>
            <person name="Sinharoy S."/>
            <person name="Sterck L."/>
            <person name="Viollet A."/>
            <person name="Wang B.B."/>
            <person name="Wang K."/>
            <person name="Wang M."/>
            <person name="Wang X."/>
            <person name="Warfsmann J."/>
            <person name="Weissenbach J."/>
            <person name="White D.D."/>
            <person name="White J.D."/>
            <person name="Wiley G.B."/>
            <person name="Wincker P."/>
            <person name="Xing Y."/>
            <person name="Yang L."/>
            <person name="Yao Z."/>
            <person name="Ying F."/>
            <person name="Zhai J."/>
            <person name="Zhou L."/>
            <person name="Zuber A."/>
            <person name="Denarie J."/>
            <person name="Dixon R.A."/>
            <person name="May G.D."/>
            <person name="Schwartz D.C."/>
            <person name="Rogers J."/>
            <person name="Quetier F."/>
            <person name="Town C.D."/>
            <person name="Roe B.A."/>
        </authorList>
    </citation>
    <scope>NUCLEOTIDE SEQUENCE [LARGE SCALE GENOMIC DNA]</scope>
    <source>
        <strain evidence="1">A17</strain>
        <strain evidence="2 3">cv. Jemalong A17</strain>
    </source>
</reference>
<organism evidence="1 3">
    <name type="scientific">Medicago truncatula</name>
    <name type="common">Barrel medic</name>
    <name type="synonym">Medicago tribuloides</name>
    <dbReference type="NCBI Taxonomy" id="3880"/>
    <lineage>
        <taxon>Eukaryota</taxon>
        <taxon>Viridiplantae</taxon>
        <taxon>Streptophyta</taxon>
        <taxon>Embryophyta</taxon>
        <taxon>Tracheophyta</taxon>
        <taxon>Spermatophyta</taxon>
        <taxon>Magnoliopsida</taxon>
        <taxon>eudicotyledons</taxon>
        <taxon>Gunneridae</taxon>
        <taxon>Pentapetalae</taxon>
        <taxon>rosids</taxon>
        <taxon>fabids</taxon>
        <taxon>Fabales</taxon>
        <taxon>Fabaceae</taxon>
        <taxon>Papilionoideae</taxon>
        <taxon>50 kb inversion clade</taxon>
        <taxon>NPAAA clade</taxon>
        <taxon>Hologalegina</taxon>
        <taxon>IRL clade</taxon>
        <taxon>Trifolieae</taxon>
        <taxon>Medicago</taxon>
    </lineage>
</organism>
<gene>
    <name evidence="1" type="ordered locus">MTR_2g091365</name>
</gene>
<dbReference type="AlphaFoldDB" id="A0A072VMD5"/>
<reference evidence="2" key="3">
    <citation type="submission" date="2015-04" db="UniProtKB">
        <authorList>
            <consortium name="EnsemblPlants"/>
        </authorList>
    </citation>
    <scope>IDENTIFICATION</scope>
    <source>
        <strain evidence="2">cv. Jemalong A17</strain>
    </source>
</reference>
<dbReference type="HOGENOM" id="CLU_2999470_0_0_1"/>
<dbReference type="Proteomes" id="UP000002051">
    <property type="component" value="Chromosome 2"/>
</dbReference>
<dbReference type="EnsemblPlants" id="KEH39295">
    <property type="protein sequence ID" value="KEH39295"/>
    <property type="gene ID" value="MTR_2g091365"/>
</dbReference>